<keyword evidence="3" id="KW-0808">Transferase</keyword>
<keyword evidence="2 10" id="KW-0723">Serine/threonine-protein kinase</keyword>
<evidence type="ECO:0000256" key="3">
    <source>
        <dbReference type="ARBA" id="ARBA00022679"/>
    </source>
</evidence>
<dbReference type="GO" id="GO:0005773">
    <property type="term" value="C:vacuole"/>
    <property type="evidence" value="ECO:0007669"/>
    <property type="project" value="GOC"/>
</dbReference>
<dbReference type="Gene3D" id="1.10.510.10">
    <property type="entry name" value="Transferase(Phosphotransferase) domain 1"/>
    <property type="match status" value="1"/>
</dbReference>
<comment type="caution">
    <text evidence="12">The sequence shown here is derived from an EMBL/GenBank/DDBJ whole genome shotgun (WGS) entry which is preliminary data.</text>
</comment>
<organism evidence="12 13">
    <name type="scientific">Metschnikowia bicuspidata var. bicuspidata NRRL YB-4993</name>
    <dbReference type="NCBI Taxonomy" id="869754"/>
    <lineage>
        <taxon>Eukaryota</taxon>
        <taxon>Fungi</taxon>
        <taxon>Dikarya</taxon>
        <taxon>Ascomycota</taxon>
        <taxon>Saccharomycotina</taxon>
        <taxon>Pichiomycetes</taxon>
        <taxon>Metschnikowiaceae</taxon>
        <taxon>Metschnikowia</taxon>
    </lineage>
</organism>
<reference evidence="12 13" key="1">
    <citation type="submission" date="2016-05" db="EMBL/GenBank/DDBJ databases">
        <title>Comparative genomics of biotechnologically important yeasts.</title>
        <authorList>
            <consortium name="DOE Joint Genome Institute"/>
            <person name="Riley R."/>
            <person name="Haridas S."/>
            <person name="Wolfe K.H."/>
            <person name="Lopes M.R."/>
            <person name="Hittinger C.T."/>
            <person name="Goker M."/>
            <person name="Salamov A."/>
            <person name="Wisecaver J."/>
            <person name="Long T.M."/>
            <person name="Aerts A.L."/>
            <person name="Barry K."/>
            <person name="Choi C."/>
            <person name="Clum A."/>
            <person name="Coughlan A.Y."/>
            <person name="Deshpande S."/>
            <person name="Douglass A.P."/>
            <person name="Hanson S.J."/>
            <person name="Klenk H.-P."/>
            <person name="LaButti K."/>
            <person name="Lapidus A."/>
            <person name="Lindquist E."/>
            <person name="Lipzen A."/>
            <person name="Meier-kolthoff J.P."/>
            <person name="Ohm R.A."/>
            <person name="Otillar R.P."/>
            <person name="Pangilinan J."/>
            <person name="Peng Y."/>
            <person name="Rokas A."/>
            <person name="Rosa C.A."/>
            <person name="Scheuner C."/>
            <person name="Sibirny A.A."/>
            <person name="Slot J.C."/>
            <person name="Stielow J.B."/>
            <person name="Sun H."/>
            <person name="Kurtzman C.P."/>
            <person name="Blackwell M."/>
            <person name="Grigoriev I.V."/>
            <person name="Jeffries T.W."/>
        </authorList>
    </citation>
    <scope>NUCLEOTIDE SEQUENCE [LARGE SCALE GENOMIC DNA]</scope>
    <source>
        <strain evidence="12 13">NRRL YB-4993</strain>
    </source>
</reference>
<evidence type="ECO:0000313" key="12">
    <source>
        <dbReference type="EMBL" id="OBA22068.1"/>
    </source>
</evidence>
<dbReference type="GO" id="GO:0030447">
    <property type="term" value="P:filamentous growth"/>
    <property type="evidence" value="ECO:0007669"/>
    <property type="project" value="UniProtKB-ARBA"/>
</dbReference>
<dbReference type="PROSITE" id="PS00107">
    <property type="entry name" value="PROTEIN_KINASE_ATP"/>
    <property type="match status" value="1"/>
</dbReference>
<protein>
    <recommendedName>
        <fullName evidence="1">non-specific serine/threonine protein kinase</fullName>
        <ecNumber evidence="1">2.7.11.1</ecNumber>
    </recommendedName>
</protein>
<dbReference type="GeneID" id="30026864"/>
<dbReference type="PROSITE" id="PS00108">
    <property type="entry name" value="PROTEIN_KINASE_ST"/>
    <property type="match status" value="1"/>
</dbReference>
<sequence>MDLLLAAARCVPCAPVFGPPAVALNGHTYSVLRLLGEGGFSYVYLVAPRDDPAQRYALKTLRCPYGRDDATFQAAALEVQNYLRFAAVGSPHIIRPVAEAVVAEPGGASAFHVLLPYYERSLQDVLAAHVLGGSAMAPPDVARVFVGILRGVQRMHRYRRPAGAVPEPAPGTEASPMLGVAAATAATELAELAEECPYAHRDLKPANVMLAADGRPVLADLGSCRPARVHVALRQQALALADYAQEHCTLAYRAPELLDVALDACISEASDVWSLGCVLYACCFGLLPFERMERDQGASLRLAVSQGRYEIPRDTRGLLPQLLAVIRLCLVVDPARRPSVDVLLERCLLLPESAAASAAETVAGDGPGGAC</sequence>
<proteinExistence type="inferred from homology"/>
<dbReference type="GO" id="GO:0004674">
    <property type="term" value="F:protein serine/threonine kinase activity"/>
    <property type="evidence" value="ECO:0007669"/>
    <property type="project" value="UniProtKB-KW"/>
</dbReference>
<evidence type="ECO:0000256" key="10">
    <source>
        <dbReference type="RuleBase" id="RU000304"/>
    </source>
</evidence>
<dbReference type="InterPro" id="IPR017441">
    <property type="entry name" value="Protein_kinase_ATP_BS"/>
</dbReference>
<name>A0A1A0HDR8_9ASCO</name>
<dbReference type="OrthoDB" id="248923at2759"/>
<dbReference type="SUPFAM" id="SSF56112">
    <property type="entry name" value="Protein kinase-like (PK-like)"/>
    <property type="match status" value="1"/>
</dbReference>
<keyword evidence="6 9" id="KW-0067">ATP-binding</keyword>
<comment type="catalytic activity">
    <reaction evidence="8">
        <text>L-seryl-[protein] + ATP = O-phospho-L-seryl-[protein] + ADP + H(+)</text>
        <dbReference type="Rhea" id="RHEA:17989"/>
        <dbReference type="Rhea" id="RHEA-COMP:9863"/>
        <dbReference type="Rhea" id="RHEA-COMP:11604"/>
        <dbReference type="ChEBI" id="CHEBI:15378"/>
        <dbReference type="ChEBI" id="CHEBI:29999"/>
        <dbReference type="ChEBI" id="CHEBI:30616"/>
        <dbReference type="ChEBI" id="CHEBI:83421"/>
        <dbReference type="ChEBI" id="CHEBI:456216"/>
        <dbReference type="EC" id="2.7.11.1"/>
    </reaction>
</comment>
<dbReference type="Proteomes" id="UP000092555">
    <property type="component" value="Unassembled WGS sequence"/>
</dbReference>
<evidence type="ECO:0000313" key="13">
    <source>
        <dbReference type="Proteomes" id="UP000092555"/>
    </source>
</evidence>
<dbReference type="EMBL" id="LXTC01000002">
    <property type="protein sequence ID" value="OBA22068.1"/>
    <property type="molecule type" value="Genomic_DNA"/>
</dbReference>
<dbReference type="EC" id="2.7.11.1" evidence="1"/>
<feature type="domain" description="Protein kinase" evidence="11">
    <location>
        <begin position="29"/>
        <end position="349"/>
    </location>
</feature>
<dbReference type="PANTHER" id="PTHR45998:SF2">
    <property type="entry name" value="SERINE_THREONINE-PROTEIN KINASE 16"/>
    <property type="match status" value="1"/>
</dbReference>
<comment type="similarity">
    <text evidence="10">Belongs to the protein kinase superfamily.</text>
</comment>
<dbReference type="InterPro" id="IPR052239">
    <property type="entry name" value="Ser/Thr-specific_kinases"/>
</dbReference>
<keyword evidence="13" id="KW-1185">Reference proteome</keyword>
<keyword evidence="4 9" id="KW-0547">Nucleotide-binding</keyword>
<evidence type="ECO:0000256" key="6">
    <source>
        <dbReference type="ARBA" id="ARBA00022840"/>
    </source>
</evidence>
<dbReference type="InterPro" id="IPR011009">
    <property type="entry name" value="Kinase-like_dom_sf"/>
</dbReference>
<evidence type="ECO:0000256" key="7">
    <source>
        <dbReference type="ARBA" id="ARBA00047899"/>
    </source>
</evidence>
<dbReference type="GO" id="GO:0032889">
    <property type="term" value="P:regulation of vacuole fusion, non-autophagic"/>
    <property type="evidence" value="ECO:0007669"/>
    <property type="project" value="EnsemblFungi"/>
</dbReference>
<evidence type="ECO:0000256" key="4">
    <source>
        <dbReference type="ARBA" id="ARBA00022741"/>
    </source>
</evidence>
<feature type="binding site" evidence="9">
    <location>
        <position position="59"/>
    </location>
    <ligand>
        <name>ATP</name>
        <dbReference type="ChEBI" id="CHEBI:30616"/>
    </ligand>
</feature>
<dbReference type="SMART" id="SM00220">
    <property type="entry name" value="S_TKc"/>
    <property type="match status" value="1"/>
</dbReference>
<dbReference type="InterPro" id="IPR008271">
    <property type="entry name" value="Ser/Thr_kinase_AS"/>
</dbReference>
<evidence type="ECO:0000256" key="8">
    <source>
        <dbReference type="ARBA" id="ARBA00048679"/>
    </source>
</evidence>
<gene>
    <name evidence="12" type="ORF">METBIDRAFT_10963</name>
</gene>
<dbReference type="GO" id="GO:0005794">
    <property type="term" value="C:Golgi apparatus"/>
    <property type="evidence" value="ECO:0007669"/>
    <property type="project" value="TreeGrafter"/>
</dbReference>
<dbReference type="Gene3D" id="3.30.200.20">
    <property type="entry name" value="Phosphorylase Kinase, domain 1"/>
    <property type="match status" value="1"/>
</dbReference>
<accession>A0A1A0HDR8</accession>
<dbReference type="AlphaFoldDB" id="A0A1A0HDR8"/>
<evidence type="ECO:0000256" key="2">
    <source>
        <dbReference type="ARBA" id="ARBA00022527"/>
    </source>
</evidence>
<evidence type="ECO:0000256" key="5">
    <source>
        <dbReference type="ARBA" id="ARBA00022777"/>
    </source>
</evidence>
<evidence type="ECO:0000256" key="9">
    <source>
        <dbReference type="PROSITE-ProRule" id="PRU10141"/>
    </source>
</evidence>
<dbReference type="PROSITE" id="PS50011">
    <property type="entry name" value="PROTEIN_KINASE_DOM"/>
    <property type="match status" value="1"/>
</dbReference>
<dbReference type="PANTHER" id="PTHR45998">
    <property type="entry name" value="SERINE/THREONINE-PROTEIN KINASE 16"/>
    <property type="match status" value="1"/>
</dbReference>
<keyword evidence="5 12" id="KW-0418">Kinase</keyword>
<dbReference type="STRING" id="869754.A0A1A0HDR8"/>
<evidence type="ECO:0000259" key="11">
    <source>
        <dbReference type="PROSITE" id="PS50011"/>
    </source>
</evidence>
<dbReference type="Pfam" id="PF00069">
    <property type="entry name" value="Pkinase"/>
    <property type="match status" value="1"/>
</dbReference>
<dbReference type="RefSeq" id="XP_018712564.1">
    <property type="nucleotide sequence ID" value="XM_018853888.1"/>
</dbReference>
<dbReference type="InterPro" id="IPR000719">
    <property type="entry name" value="Prot_kinase_dom"/>
</dbReference>
<dbReference type="GO" id="GO:0006624">
    <property type="term" value="P:vacuolar protein processing"/>
    <property type="evidence" value="ECO:0007669"/>
    <property type="project" value="EnsemblFungi"/>
</dbReference>
<evidence type="ECO:0000256" key="1">
    <source>
        <dbReference type="ARBA" id="ARBA00012513"/>
    </source>
</evidence>
<dbReference type="GO" id="GO:0005524">
    <property type="term" value="F:ATP binding"/>
    <property type="evidence" value="ECO:0007669"/>
    <property type="project" value="UniProtKB-UniRule"/>
</dbReference>
<comment type="catalytic activity">
    <reaction evidence="7">
        <text>L-threonyl-[protein] + ATP = O-phospho-L-threonyl-[protein] + ADP + H(+)</text>
        <dbReference type="Rhea" id="RHEA:46608"/>
        <dbReference type="Rhea" id="RHEA-COMP:11060"/>
        <dbReference type="Rhea" id="RHEA-COMP:11605"/>
        <dbReference type="ChEBI" id="CHEBI:15378"/>
        <dbReference type="ChEBI" id="CHEBI:30013"/>
        <dbReference type="ChEBI" id="CHEBI:30616"/>
        <dbReference type="ChEBI" id="CHEBI:61977"/>
        <dbReference type="ChEBI" id="CHEBI:456216"/>
        <dbReference type="EC" id="2.7.11.1"/>
    </reaction>
</comment>